<gene>
    <name evidence="2" type="ORF">EV188_112215</name>
</gene>
<evidence type="ECO:0000313" key="3">
    <source>
        <dbReference type="Proteomes" id="UP000295705"/>
    </source>
</evidence>
<dbReference type="Proteomes" id="UP000295705">
    <property type="component" value="Unassembled WGS sequence"/>
</dbReference>
<evidence type="ECO:0000313" key="2">
    <source>
        <dbReference type="EMBL" id="TDQ47942.1"/>
    </source>
</evidence>
<keyword evidence="3" id="KW-1185">Reference proteome</keyword>
<proteinExistence type="predicted"/>
<comment type="caution">
    <text evidence="2">The sequence shown here is derived from an EMBL/GenBank/DDBJ whole genome shotgun (WGS) entry which is preliminary data.</text>
</comment>
<sequence>MVAPSGGRPPLLGHGEPPWGILDGTHPEVAMSEDEPAALEENRAIRDSVHEHAVHLRRRIRSLAGEIAVSEDTLARVLEDAARLRPHAAGRLREAAHQARLYAEQERHVSEYGWPLEDPPTTTT</sequence>
<dbReference type="AlphaFoldDB" id="A0A4R6UMI9"/>
<organism evidence="2 3">
    <name type="scientific">Actinomycetospora succinea</name>
    <dbReference type="NCBI Taxonomy" id="663603"/>
    <lineage>
        <taxon>Bacteria</taxon>
        <taxon>Bacillati</taxon>
        <taxon>Actinomycetota</taxon>
        <taxon>Actinomycetes</taxon>
        <taxon>Pseudonocardiales</taxon>
        <taxon>Pseudonocardiaceae</taxon>
        <taxon>Actinomycetospora</taxon>
    </lineage>
</organism>
<protein>
    <submittedName>
        <fullName evidence="2">Uncharacterized protein</fullName>
    </submittedName>
</protein>
<accession>A0A4R6UMI9</accession>
<evidence type="ECO:0000256" key="1">
    <source>
        <dbReference type="SAM" id="MobiDB-lite"/>
    </source>
</evidence>
<feature type="region of interest" description="Disordered" evidence="1">
    <location>
        <begin position="1"/>
        <end position="36"/>
    </location>
</feature>
<name>A0A4R6UMI9_9PSEU</name>
<dbReference type="EMBL" id="SNYO01000012">
    <property type="protein sequence ID" value="TDQ47942.1"/>
    <property type="molecule type" value="Genomic_DNA"/>
</dbReference>
<reference evidence="2 3" key="1">
    <citation type="submission" date="2019-03" db="EMBL/GenBank/DDBJ databases">
        <title>Genomic Encyclopedia of Type Strains, Phase IV (KMG-IV): sequencing the most valuable type-strain genomes for metagenomic binning, comparative biology and taxonomic classification.</title>
        <authorList>
            <person name="Goeker M."/>
        </authorList>
    </citation>
    <scope>NUCLEOTIDE SEQUENCE [LARGE SCALE GENOMIC DNA]</scope>
    <source>
        <strain evidence="2 3">DSM 45775</strain>
    </source>
</reference>